<dbReference type="Pfam" id="PF02353">
    <property type="entry name" value="CMAS"/>
    <property type="match status" value="1"/>
</dbReference>
<dbReference type="InterPro" id="IPR050723">
    <property type="entry name" value="CFA/CMAS"/>
</dbReference>
<reference evidence="6" key="1">
    <citation type="journal article" date="2019" name="MBio">
        <title>Virus Genomes from Deep Sea Sediments Expand the Ocean Megavirome and Support Independent Origins of Viral Gigantism.</title>
        <authorList>
            <person name="Backstrom D."/>
            <person name="Yutin N."/>
            <person name="Jorgensen S.L."/>
            <person name="Dharamshi J."/>
            <person name="Homa F."/>
            <person name="Zaremba-Niedwiedzka K."/>
            <person name="Spang A."/>
            <person name="Wolf Y.I."/>
            <person name="Koonin E.V."/>
            <person name="Ettema T.J."/>
        </authorList>
    </citation>
    <scope>NUCLEOTIDE SEQUENCE</scope>
</reference>
<gene>
    <name evidence="6" type="ORF">LCPAC103_00390</name>
</gene>
<name>A0A481Z393_9VIRU</name>
<keyword evidence="3" id="KW-0808">Transferase</keyword>
<proteinExistence type="inferred from homology"/>
<dbReference type="EMBL" id="MK500478">
    <property type="protein sequence ID" value="QBK90358.1"/>
    <property type="molecule type" value="Genomic_DNA"/>
</dbReference>
<keyword evidence="2" id="KW-0489">Methyltransferase</keyword>
<dbReference type="NCBIfam" id="NF008686">
    <property type="entry name" value="PRK11705.1"/>
    <property type="match status" value="1"/>
</dbReference>
<evidence type="ECO:0000256" key="3">
    <source>
        <dbReference type="ARBA" id="ARBA00022679"/>
    </source>
</evidence>
<sequence length="388" mass="44365">MSAAKTIILELTAKIGLDLSSITIHDERVYAEVLNKRNFGLGKTYMEGGWSCDRLDDFFFQLQRSRIAAKVELTWWAKLRYMYLYTYSRLFNLQSYQKSLEVGVSHYDLGEELYSKMLDTRMCYSCGYWKNAETLDQAQEAKLDLICRKLGLEAGMTVLDIGCGWGGLARYAADNYGVSVLGITISKSQLAYCVHHNKTELTDFEFLDYRELLECEEYAAHFDRVVSVGMIEHVGSQNYGQFMTMVDYVLKASGLTLIHSIGGRDPKLLADPWYNTYIFPNSVLPTLTQISEAVEGVAGNPWVIEDVHNFGSDYDRTLKCWYQNFMASLTEINKVRKAQGKTILDEHFVRMWSYYLLSSAGMFRARDIQLYQIVISKGGVLTGYQSIR</sequence>
<organism evidence="6">
    <name type="scientific">Pithovirus LCPAC103</name>
    <dbReference type="NCBI Taxonomy" id="2506588"/>
    <lineage>
        <taxon>Viruses</taxon>
        <taxon>Pithoviruses</taxon>
    </lineage>
</organism>
<accession>A0A481Z393</accession>
<dbReference type="PANTHER" id="PTHR43667:SF1">
    <property type="entry name" value="CYCLOPROPANE-FATTY-ACYL-PHOSPHOLIPID SYNTHASE"/>
    <property type="match status" value="1"/>
</dbReference>
<evidence type="ECO:0000256" key="1">
    <source>
        <dbReference type="ARBA" id="ARBA00010815"/>
    </source>
</evidence>
<dbReference type="InterPro" id="IPR003333">
    <property type="entry name" value="CMAS"/>
</dbReference>
<evidence type="ECO:0000256" key="5">
    <source>
        <dbReference type="ARBA" id="ARBA00023098"/>
    </source>
</evidence>
<keyword evidence="5" id="KW-0443">Lipid metabolism</keyword>
<dbReference type="GO" id="GO:0008610">
    <property type="term" value="P:lipid biosynthetic process"/>
    <property type="evidence" value="ECO:0007669"/>
    <property type="project" value="InterPro"/>
</dbReference>
<dbReference type="GO" id="GO:0008168">
    <property type="term" value="F:methyltransferase activity"/>
    <property type="evidence" value="ECO:0007669"/>
    <property type="project" value="UniProtKB-KW"/>
</dbReference>
<dbReference type="PANTHER" id="PTHR43667">
    <property type="entry name" value="CYCLOPROPANE-FATTY-ACYL-PHOSPHOLIPID SYNTHASE"/>
    <property type="match status" value="1"/>
</dbReference>
<evidence type="ECO:0000256" key="2">
    <source>
        <dbReference type="ARBA" id="ARBA00022603"/>
    </source>
</evidence>
<dbReference type="GO" id="GO:0032259">
    <property type="term" value="P:methylation"/>
    <property type="evidence" value="ECO:0007669"/>
    <property type="project" value="UniProtKB-KW"/>
</dbReference>
<evidence type="ECO:0000256" key="4">
    <source>
        <dbReference type="ARBA" id="ARBA00022691"/>
    </source>
</evidence>
<dbReference type="InterPro" id="IPR029063">
    <property type="entry name" value="SAM-dependent_MTases_sf"/>
</dbReference>
<dbReference type="SUPFAM" id="SSF53335">
    <property type="entry name" value="S-adenosyl-L-methionine-dependent methyltransferases"/>
    <property type="match status" value="1"/>
</dbReference>
<dbReference type="PIRSF" id="PIRSF003085">
    <property type="entry name" value="CMAS"/>
    <property type="match status" value="1"/>
</dbReference>
<comment type="similarity">
    <text evidence="1">Belongs to the CFA/CMAS family.</text>
</comment>
<dbReference type="Gene3D" id="3.40.50.150">
    <property type="entry name" value="Vaccinia Virus protein VP39"/>
    <property type="match status" value="1"/>
</dbReference>
<dbReference type="CDD" id="cd02440">
    <property type="entry name" value="AdoMet_MTases"/>
    <property type="match status" value="1"/>
</dbReference>
<evidence type="ECO:0000313" key="6">
    <source>
        <dbReference type="EMBL" id="QBK90358.1"/>
    </source>
</evidence>
<protein>
    <submittedName>
        <fullName evidence="6">Mycolic acid cyclopropane synthetase</fullName>
    </submittedName>
</protein>
<keyword evidence="4" id="KW-0949">S-adenosyl-L-methionine</keyword>